<dbReference type="InterPro" id="IPR013538">
    <property type="entry name" value="ASHA1/2-like_C"/>
</dbReference>
<dbReference type="InterPro" id="IPR023393">
    <property type="entry name" value="START-like_dom_sf"/>
</dbReference>
<sequence>MEPIHIETTIKNNVATVWNAYNSAEDIMQWNHASDDWHCTSSVNDLRVGGKFSNRMEAKDGSFGFDFEGEYTAIEPFKHIAYVLADGRKVAIHFKESRDVTTVSTTFDPETQNPIAMQRDGWQAILTNFKTYVERVYGTGTNE</sequence>
<gene>
    <name evidence="3" type="ORF">PQ465_07815</name>
</gene>
<feature type="domain" description="Activator of Hsp90 ATPase homologue 1/2-like C-terminal" evidence="2">
    <location>
        <begin position="14"/>
        <end position="134"/>
    </location>
</feature>
<comment type="similarity">
    <text evidence="1">Belongs to the AHA1 family.</text>
</comment>
<evidence type="ECO:0000313" key="3">
    <source>
        <dbReference type="EMBL" id="WDF70274.1"/>
    </source>
</evidence>
<evidence type="ECO:0000313" key="4">
    <source>
        <dbReference type="Proteomes" id="UP001221558"/>
    </source>
</evidence>
<dbReference type="Proteomes" id="UP001221558">
    <property type="component" value="Chromosome"/>
</dbReference>
<dbReference type="Pfam" id="PF08327">
    <property type="entry name" value="AHSA1"/>
    <property type="match status" value="1"/>
</dbReference>
<name>A0ABY7WSJ1_9SPHI</name>
<dbReference type="SUPFAM" id="SSF55961">
    <property type="entry name" value="Bet v1-like"/>
    <property type="match status" value="1"/>
</dbReference>
<reference evidence="3 4" key="1">
    <citation type="submission" date="2023-02" db="EMBL/GenBank/DDBJ databases">
        <title>Genome sequence of Sphingobacterium sp. KACC 22765.</title>
        <authorList>
            <person name="Kim S."/>
            <person name="Heo J."/>
            <person name="Kwon S.-W."/>
        </authorList>
    </citation>
    <scope>NUCLEOTIDE SEQUENCE [LARGE SCALE GENOMIC DNA]</scope>
    <source>
        <strain evidence="3 4">KACC 22765</strain>
    </source>
</reference>
<organism evidence="3 4">
    <name type="scientific">Sphingobacterium oryzagri</name>
    <dbReference type="NCBI Taxonomy" id="3025669"/>
    <lineage>
        <taxon>Bacteria</taxon>
        <taxon>Pseudomonadati</taxon>
        <taxon>Bacteroidota</taxon>
        <taxon>Sphingobacteriia</taxon>
        <taxon>Sphingobacteriales</taxon>
        <taxon>Sphingobacteriaceae</taxon>
        <taxon>Sphingobacterium</taxon>
    </lineage>
</organism>
<evidence type="ECO:0000256" key="1">
    <source>
        <dbReference type="ARBA" id="ARBA00006817"/>
    </source>
</evidence>
<accession>A0ABY7WSJ1</accession>
<evidence type="ECO:0000259" key="2">
    <source>
        <dbReference type="Pfam" id="PF08327"/>
    </source>
</evidence>
<dbReference type="RefSeq" id="WP_274268983.1">
    <property type="nucleotide sequence ID" value="NZ_CP117880.1"/>
</dbReference>
<keyword evidence="4" id="KW-1185">Reference proteome</keyword>
<dbReference type="EMBL" id="CP117880">
    <property type="protein sequence ID" value="WDF70274.1"/>
    <property type="molecule type" value="Genomic_DNA"/>
</dbReference>
<protein>
    <submittedName>
        <fullName evidence="3">SRPBCC family protein</fullName>
    </submittedName>
</protein>
<dbReference type="Gene3D" id="3.30.530.20">
    <property type="match status" value="1"/>
</dbReference>
<dbReference type="CDD" id="cd08897">
    <property type="entry name" value="SRPBCC_CalC_Aha1-like_4"/>
    <property type="match status" value="1"/>
</dbReference>
<proteinExistence type="inferred from homology"/>